<dbReference type="PROSITE" id="PS00211">
    <property type="entry name" value="ABC_TRANSPORTER_1"/>
    <property type="match status" value="1"/>
</dbReference>
<keyword evidence="2" id="KW-0547">Nucleotide-binding</keyword>
<evidence type="ECO:0000256" key="3">
    <source>
        <dbReference type="ARBA" id="ARBA00022840"/>
    </source>
</evidence>
<dbReference type="Gene3D" id="3.40.50.300">
    <property type="entry name" value="P-loop containing nucleotide triphosphate hydrolases"/>
    <property type="match status" value="1"/>
</dbReference>
<dbReference type="SUPFAM" id="SSF52540">
    <property type="entry name" value="P-loop containing nucleoside triphosphate hydrolases"/>
    <property type="match status" value="1"/>
</dbReference>
<dbReference type="Pfam" id="PF00005">
    <property type="entry name" value="ABC_tran"/>
    <property type="match status" value="1"/>
</dbReference>
<accession>A0ABS1GJ53</accession>
<dbReference type="Proteomes" id="UP000772812">
    <property type="component" value="Unassembled WGS sequence"/>
</dbReference>
<dbReference type="RefSeq" id="WP_200674200.1">
    <property type="nucleotide sequence ID" value="NZ_JAACYA010000002.1"/>
</dbReference>
<evidence type="ECO:0000259" key="4">
    <source>
        <dbReference type="PROSITE" id="PS50893"/>
    </source>
</evidence>
<evidence type="ECO:0000256" key="2">
    <source>
        <dbReference type="ARBA" id="ARBA00022741"/>
    </source>
</evidence>
<dbReference type="InterPro" id="IPR003593">
    <property type="entry name" value="AAA+_ATPase"/>
</dbReference>
<protein>
    <submittedName>
        <fullName evidence="5">ABC transporter ATP-binding protein</fullName>
    </submittedName>
</protein>
<dbReference type="CDD" id="cd03261">
    <property type="entry name" value="ABC_Org_Solvent_Resistant"/>
    <property type="match status" value="1"/>
</dbReference>
<organism evidence="5 6">
    <name type="scientific">Persephonella atlantica</name>
    <dbReference type="NCBI Taxonomy" id="2699429"/>
    <lineage>
        <taxon>Bacteria</taxon>
        <taxon>Pseudomonadati</taxon>
        <taxon>Aquificota</taxon>
        <taxon>Aquificia</taxon>
        <taxon>Aquificales</taxon>
        <taxon>Hydrogenothermaceae</taxon>
        <taxon>Persephonella</taxon>
    </lineage>
</organism>
<feature type="domain" description="ABC transporter" evidence="4">
    <location>
        <begin position="7"/>
        <end position="243"/>
    </location>
</feature>
<proteinExistence type="predicted"/>
<reference evidence="5 6" key="1">
    <citation type="journal article" date="2021" name="Syst. Appl. Microbiol.">
        <title>Persephonella atlantica sp. nov.: How to adapt to physico-chemical gradients in high temperature hydrothermal habitats.</title>
        <authorList>
            <person name="Francois D.X."/>
            <person name="Godfroy A."/>
            <person name="Mathien C."/>
            <person name="Aube J."/>
            <person name="Cathalot C."/>
            <person name="Lesongeur F."/>
            <person name="L'Haridon S."/>
            <person name="Philippon X."/>
            <person name="Roussel E.G."/>
        </authorList>
    </citation>
    <scope>NUCLEOTIDE SEQUENCE [LARGE SCALE GENOMIC DNA]</scope>
    <source>
        <strain evidence="5 6">MO1340</strain>
    </source>
</reference>
<evidence type="ECO:0000256" key="1">
    <source>
        <dbReference type="ARBA" id="ARBA00022448"/>
    </source>
</evidence>
<dbReference type="EMBL" id="JAACYA010000002">
    <property type="protein sequence ID" value="MBK3332787.1"/>
    <property type="molecule type" value="Genomic_DNA"/>
</dbReference>
<evidence type="ECO:0000313" key="6">
    <source>
        <dbReference type="Proteomes" id="UP000772812"/>
    </source>
</evidence>
<keyword evidence="3 5" id="KW-0067">ATP-binding</keyword>
<gene>
    <name evidence="5" type="ORF">GWK41_06870</name>
</gene>
<dbReference type="InterPro" id="IPR003439">
    <property type="entry name" value="ABC_transporter-like_ATP-bd"/>
</dbReference>
<name>A0ABS1GJ53_9AQUI</name>
<dbReference type="PANTHER" id="PTHR43023">
    <property type="entry name" value="PROTEIN TRIGALACTOSYLDIACYLGLYCEROL 3, CHLOROPLASTIC"/>
    <property type="match status" value="1"/>
</dbReference>
<dbReference type="PROSITE" id="PS50893">
    <property type="entry name" value="ABC_TRANSPORTER_2"/>
    <property type="match status" value="1"/>
</dbReference>
<dbReference type="GO" id="GO:0005524">
    <property type="term" value="F:ATP binding"/>
    <property type="evidence" value="ECO:0007669"/>
    <property type="project" value="UniProtKB-KW"/>
</dbReference>
<keyword evidence="6" id="KW-1185">Reference proteome</keyword>
<dbReference type="InterPro" id="IPR027417">
    <property type="entry name" value="P-loop_NTPase"/>
</dbReference>
<comment type="caution">
    <text evidence="5">The sequence shown here is derived from an EMBL/GenBank/DDBJ whole genome shotgun (WGS) entry which is preliminary data.</text>
</comment>
<dbReference type="PANTHER" id="PTHR43023:SF6">
    <property type="entry name" value="INTERMEMBRANE PHOSPHOLIPID TRANSPORT SYSTEM ATP-BINDING PROTEIN MLAF"/>
    <property type="match status" value="1"/>
</dbReference>
<dbReference type="InterPro" id="IPR017871">
    <property type="entry name" value="ABC_transporter-like_CS"/>
</dbReference>
<dbReference type="SMART" id="SM00382">
    <property type="entry name" value="AAA"/>
    <property type="match status" value="1"/>
</dbReference>
<evidence type="ECO:0000313" key="5">
    <source>
        <dbReference type="EMBL" id="MBK3332787.1"/>
    </source>
</evidence>
<keyword evidence="1" id="KW-0813">Transport</keyword>
<sequence>MDKKEKIIVKNLTKKFGDRTVLKNISFDVKEGEIFVLMGGSGSGKSTTIKHIIGLLKPTEGQIIIDGTDITQLTDKELIEFRKKMGYLFQEGALFDSLKVWENVGFYFLENTDMPKKEIYRLAQEKLALVGLKGIEELYPSELSGGMRKRVSLARAISTNPEIVLYDEPTSGLDPVTSAMIDNLIVNLRDTIGVTSIVVTHDLDSAFSIGDRIAMIHRGIIYAIGTPEEIKSNPDPIVQQFINRKAEGPITEELFRELQSEKA</sequence>